<evidence type="ECO:0000313" key="1">
    <source>
        <dbReference type="EMBL" id="KAJ8065176.1"/>
    </source>
</evidence>
<dbReference type="EMBL" id="JAPEIS010000006">
    <property type="protein sequence ID" value="KAJ8065176.1"/>
    <property type="molecule type" value="Genomic_DNA"/>
</dbReference>
<organism evidence="1 2">
    <name type="scientific">Sclerotinia nivalis</name>
    <dbReference type="NCBI Taxonomy" id="352851"/>
    <lineage>
        <taxon>Eukaryota</taxon>
        <taxon>Fungi</taxon>
        <taxon>Dikarya</taxon>
        <taxon>Ascomycota</taxon>
        <taxon>Pezizomycotina</taxon>
        <taxon>Leotiomycetes</taxon>
        <taxon>Helotiales</taxon>
        <taxon>Sclerotiniaceae</taxon>
        <taxon>Sclerotinia</taxon>
    </lineage>
</organism>
<sequence length="205" mass="23928">MLRGTAFWNNFKATSRKISRMGHARTSCHSMICTSLTTSRFIISGASIDEVRAHFQAWVPKTLEARLRPDTKCTISDVSYLSVDITPRYKYCLVVDEICLESVEHPEGLGPVVKLVCGDWECPWSPEEKLRMVHPPFHDGITEYEEDVGWMYMHLLFYMDKYENFHDWCWEDMYVRPPLIDGTEDETDMVGHWRQRKNVNQEGGL</sequence>
<comment type="caution">
    <text evidence="1">The sequence shown here is derived from an EMBL/GenBank/DDBJ whole genome shotgun (WGS) entry which is preliminary data.</text>
</comment>
<dbReference type="Proteomes" id="UP001152300">
    <property type="component" value="Unassembled WGS sequence"/>
</dbReference>
<reference evidence="1" key="1">
    <citation type="submission" date="2022-11" db="EMBL/GenBank/DDBJ databases">
        <title>Genome Resource of Sclerotinia nivalis Strain SnTB1, a Plant Pathogen Isolated from American Ginseng.</title>
        <authorList>
            <person name="Fan S."/>
        </authorList>
    </citation>
    <scope>NUCLEOTIDE SEQUENCE</scope>
    <source>
        <strain evidence="1">SnTB1</strain>
    </source>
</reference>
<name>A0A9X0DIV1_9HELO</name>
<evidence type="ECO:0000313" key="2">
    <source>
        <dbReference type="Proteomes" id="UP001152300"/>
    </source>
</evidence>
<protein>
    <submittedName>
        <fullName evidence="1">Uncharacterized protein</fullName>
    </submittedName>
</protein>
<dbReference type="OrthoDB" id="4424523at2759"/>
<accession>A0A9X0DIV1</accession>
<gene>
    <name evidence="1" type="ORF">OCU04_005888</name>
</gene>
<keyword evidence="2" id="KW-1185">Reference proteome</keyword>
<proteinExistence type="predicted"/>
<dbReference type="AlphaFoldDB" id="A0A9X0DIV1"/>